<organism evidence="1">
    <name type="scientific">freshwater metagenome</name>
    <dbReference type="NCBI Taxonomy" id="449393"/>
    <lineage>
        <taxon>unclassified sequences</taxon>
        <taxon>metagenomes</taxon>
        <taxon>ecological metagenomes</taxon>
    </lineage>
</organism>
<gene>
    <name evidence="1" type="ORF">UFOPK3519_02028</name>
</gene>
<dbReference type="AlphaFoldDB" id="A0A6J7HNY8"/>
<sequence>MIPVTRTFGAHSTASDWVRLSSPALAAPYAAVPGEGRTAETEAILMIAFVRPSCGAACIWKLARWATWSGASRLSLMMDSLNRGEAVAASAGGAPPALLITVSIRPKRSTVASTRAAAASGSLTSAAINPAVRPPAVGSSAGSVRPQVITSAPQSKKRCTITRPIPLVPPVTKTTRPV</sequence>
<proteinExistence type="predicted"/>
<dbReference type="EMBL" id="CAFBMG010000268">
    <property type="protein sequence ID" value="CAB4922897.1"/>
    <property type="molecule type" value="Genomic_DNA"/>
</dbReference>
<accession>A0A6J7HNY8</accession>
<protein>
    <submittedName>
        <fullName evidence="1">Unannotated protein</fullName>
    </submittedName>
</protein>
<evidence type="ECO:0000313" key="1">
    <source>
        <dbReference type="EMBL" id="CAB4922897.1"/>
    </source>
</evidence>
<name>A0A6J7HNY8_9ZZZZ</name>
<reference evidence="1" key="1">
    <citation type="submission" date="2020-05" db="EMBL/GenBank/DDBJ databases">
        <authorList>
            <person name="Chiriac C."/>
            <person name="Salcher M."/>
            <person name="Ghai R."/>
            <person name="Kavagutti S V."/>
        </authorList>
    </citation>
    <scope>NUCLEOTIDE SEQUENCE</scope>
</reference>